<evidence type="ECO:0008006" key="3">
    <source>
        <dbReference type="Google" id="ProtNLM"/>
    </source>
</evidence>
<dbReference type="InterPro" id="IPR024388">
    <property type="entry name" value="Ribosomal_mL58"/>
</dbReference>
<dbReference type="PANTHER" id="PTHR28266">
    <property type="entry name" value="54S RIBOSOMAL PROTEIN L20, MITOCHONDRIAL"/>
    <property type="match status" value="1"/>
</dbReference>
<accession>A0A9N9LC16</accession>
<evidence type="ECO:0000313" key="2">
    <source>
        <dbReference type="Proteomes" id="UP000701801"/>
    </source>
</evidence>
<evidence type="ECO:0000313" key="1">
    <source>
        <dbReference type="EMBL" id="CAG8972500.1"/>
    </source>
</evidence>
<dbReference type="GO" id="GO:0003735">
    <property type="term" value="F:structural constituent of ribosome"/>
    <property type="evidence" value="ECO:0007669"/>
    <property type="project" value="TreeGrafter"/>
</dbReference>
<protein>
    <recommendedName>
        <fullName evidence="3">60S ribosomal protein L20</fullName>
    </recommendedName>
</protein>
<dbReference type="EMBL" id="CAJVRM010000045">
    <property type="protein sequence ID" value="CAG8972500.1"/>
    <property type="molecule type" value="Genomic_DNA"/>
</dbReference>
<organism evidence="1 2">
    <name type="scientific">Hymenoscyphus albidus</name>
    <dbReference type="NCBI Taxonomy" id="595503"/>
    <lineage>
        <taxon>Eukaryota</taxon>
        <taxon>Fungi</taxon>
        <taxon>Dikarya</taxon>
        <taxon>Ascomycota</taxon>
        <taxon>Pezizomycotina</taxon>
        <taxon>Leotiomycetes</taxon>
        <taxon>Helotiales</taxon>
        <taxon>Helotiaceae</taxon>
        <taxon>Hymenoscyphus</taxon>
    </lineage>
</organism>
<proteinExistence type="predicted"/>
<name>A0A9N9LC16_9HELO</name>
<dbReference type="OrthoDB" id="6021263at2759"/>
<sequence length="240" mass="27891">MFTTTAASTLDFPCYAATPREYHHRHLLSPTMESSLIRRPAVNILAGRHQCLLQFSTSFRRHEQSYRRTQHRLNIRPDSSFLQSQDSPKQAHIIFNPPSSAPSVFHTPLKFLPKGDKRRAAQVALEAKINPTPKYLPPPVFKKPSVPVHHLTDADIQEIQRLRREEGVEKWTTHRLARKFNCSQLFVMICLRQCGGEPPDPNYKNAEQLKMEAIEKRWGPRRRMAHEDRLKRMQMALRGD</sequence>
<dbReference type="AlphaFoldDB" id="A0A9N9LC16"/>
<dbReference type="GO" id="GO:0005762">
    <property type="term" value="C:mitochondrial large ribosomal subunit"/>
    <property type="evidence" value="ECO:0007669"/>
    <property type="project" value="TreeGrafter"/>
</dbReference>
<dbReference type="PANTHER" id="PTHR28266:SF1">
    <property type="entry name" value="LARGE RIBOSOMAL SUBUNIT PROTEIN ML58"/>
    <property type="match status" value="1"/>
</dbReference>
<comment type="caution">
    <text evidence="1">The sequence shown here is derived from an EMBL/GenBank/DDBJ whole genome shotgun (WGS) entry which is preliminary data.</text>
</comment>
<keyword evidence="2" id="KW-1185">Reference proteome</keyword>
<dbReference type="Pfam" id="PF12824">
    <property type="entry name" value="MRP-L20"/>
    <property type="match status" value="1"/>
</dbReference>
<dbReference type="Proteomes" id="UP000701801">
    <property type="component" value="Unassembled WGS sequence"/>
</dbReference>
<gene>
    <name evidence="1" type="ORF">HYALB_00001191</name>
</gene>
<reference evidence="1" key="1">
    <citation type="submission" date="2021-07" db="EMBL/GenBank/DDBJ databases">
        <authorList>
            <person name="Durling M."/>
        </authorList>
    </citation>
    <scope>NUCLEOTIDE SEQUENCE</scope>
</reference>